<organism evidence="1 2">
    <name type="scientific">Fukomys damarensis</name>
    <name type="common">Damaraland mole rat</name>
    <name type="synonym">Cryptomys damarensis</name>
    <dbReference type="NCBI Taxonomy" id="885580"/>
    <lineage>
        <taxon>Eukaryota</taxon>
        <taxon>Metazoa</taxon>
        <taxon>Chordata</taxon>
        <taxon>Craniata</taxon>
        <taxon>Vertebrata</taxon>
        <taxon>Euteleostomi</taxon>
        <taxon>Mammalia</taxon>
        <taxon>Eutheria</taxon>
        <taxon>Euarchontoglires</taxon>
        <taxon>Glires</taxon>
        <taxon>Rodentia</taxon>
        <taxon>Hystricomorpha</taxon>
        <taxon>Bathyergidae</taxon>
        <taxon>Fukomys</taxon>
    </lineage>
</organism>
<proteinExistence type="predicted"/>
<reference evidence="1 2" key="1">
    <citation type="submission" date="2013-11" db="EMBL/GenBank/DDBJ databases">
        <title>The Damaraland mole rat (Fukomys damarensis) genome and evolution of African mole rats.</title>
        <authorList>
            <person name="Gladyshev V.N."/>
            <person name="Fang X."/>
        </authorList>
    </citation>
    <scope>NUCLEOTIDE SEQUENCE [LARGE SCALE GENOMIC DNA]</scope>
    <source>
        <tissue evidence="1">Liver</tissue>
    </source>
</reference>
<dbReference type="AlphaFoldDB" id="A0A091DPT9"/>
<keyword evidence="2" id="KW-1185">Reference proteome</keyword>
<evidence type="ECO:0000313" key="1">
    <source>
        <dbReference type="EMBL" id="KFO24826.1"/>
    </source>
</evidence>
<dbReference type="Proteomes" id="UP000028990">
    <property type="component" value="Unassembled WGS sequence"/>
</dbReference>
<name>A0A091DPT9_FUKDA</name>
<protein>
    <submittedName>
        <fullName evidence="1">Uncharacterized protein</fullName>
    </submittedName>
</protein>
<evidence type="ECO:0000313" key="2">
    <source>
        <dbReference type="Proteomes" id="UP000028990"/>
    </source>
</evidence>
<sequence length="92" mass="10343">MAPSPTSVLLERPKQGDVNKRRLTASPGLTATRLFNYSFLASALRPTWEYINSSLSIAKAFDYDICTSERIEMLNCTPCYNEENLSSSFDIL</sequence>
<gene>
    <name evidence="1" type="ORF">H920_13822</name>
</gene>
<accession>A0A091DPT9</accession>
<dbReference type="EMBL" id="KN123497">
    <property type="protein sequence ID" value="KFO24826.1"/>
    <property type="molecule type" value="Genomic_DNA"/>
</dbReference>